<feature type="region of interest" description="Disordered" evidence="1">
    <location>
        <begin position="83"/>
        <end position="108"/>
    </location>
</feature>
<sequence>QGPCSRGLDGAREGKAGLFSPSVRVPVRPTPPTLGGKGLFSRLGCEYPGAPIPDPVRWGHPGDRVLPAFSGPLADWAEWGSQLPWTPRPPGGGGLVLGEGRLWSHDSG</sequence>
<protein>
    <submittedName>
        <fullName evidence="2">Uncharacterized protein</fullName>
    </submittedName>
</protein>
<organism evidence="2 3">
    <name type="scientific">Gulo gulo</name>
    <name type="common">Wolverine</name>
    <name type="synonym">Gluton</name>
    <dbReference type="NCBI Taxonomy" id="48420"/>
    <lineage>
        <taxon>Eukaryota</taxon>
        <taxon>Metazoa</taxon>
        <taxon>Chordata</taxon>
        <taxon>Craniata</taxon>
        <taxon>Vertebrata</taxon>
        <taxon>Euteleostomi</taxon>
        <taxon>Mammalia</taxon>
        <taxon>Eutheria</taxon>
        <taxon>Laurasiatheria</taxon>
        <taxon>Carnivora</taxon>
        <taxon>Caniformia</taxon>
        <taxon>Musteloidea</taxon>
        <taxon>Mustelidae</taxon>
        <taxon>Guloninae</taxon>
        <taxon>Gulo</taxon>
    </lineage>
</organism>
<feature type="region of interest" description="Disordered" evidence="1">
    <location>
        <begin position="1"/>
        <end position="35"/>
    </location>
</feature>
<feature type="non-terminal residue" evidence="2">
    <location>
        <position position="1"/>
    </location>
</feature>
<comment type="caution">
    <text evidence="2">The sequence shown here is derived from an EMBL/GenBank/DDBJ whole genome shotgun (WGS) entry which is preliminary data.</text>
</comment>
<dbReference type="Proteomes" id="UP000269945">
    <property type="component" value="Unassembled WGS sequence"/>
</dbReference>
<reference evidence="2 3" key="1">
    <citation type="submission" date="2018-10" db="EMBL/GenBank/DDBJ databases">
        <authorList>
            <person name="Ekblom R."/>
            <person name="Jareborg N."/>
        </authorList>
    </citation>
    <scope>NUCLEOTIDE SEQUENCE [LARGE SCALE GENOMIC DNA]</scope>
    <source>
        <tissue evidence="2">Muscle</tissue>
    </source>
</reference>
<accession>A0A9X9LNT4</accession>
<proteinExistence type="predicted"/>
<name>A0A9X9LNT4_GULGU</name>
<evidence type="ECO:0000256" key="1">
    <source>
        <dbReference type="SAM" id="MobiDB-lite"/>
    </source>
</evidence>
<evidence type="ECO:0000313" key="2">
    <source>
        <dbReference type="EMBL" id="VCW77704.1"/>
    </source>
</evidence>
<dbReference type="AlphaFoldDB" id="A0A9X9LNT4"/>
<keyword evidence="3" id="KW-1185">Reference proteome</keyword>
<evidence type="ECO:0000313" key="3">
    <source>
        <dbReference type="Proteomes" id="UP000269945"/>
    </source>
</evidence>
<dbReference type="EMBL" id="CYRY02009223">
    <property type="protein sequence ID" value="VCW77704.1"/>
    <property type="molecule type" value="Genomic_DNA"/>
</dbReference>
<gene>
    <name evidence="2" type="ORF">BN2614_LOCUS1</name>
</gene>